<feature type="repeat" description="ANK" evidence="1">
    <location>
        <begin position="1170"/>
        <end position="1202"/>
    </location>
</feature>
<dbReference type="PROSITE" id="PS50297">
    <property type="entry name" value="ANK_REP_REGION"/>
    <property type="match status" value="2"/>
</dbReference>
<dbReference type="RefSeq" id="XP_013275290.1">
    <property type="nucleotide sequence ID" value="XM_013419836.1"/>
</dbReference>
<name>A0A0D2IQF1_9EURO</name>
<dbReference type="PROSITE" id="PS50088">
    <property type="entry name" value="ANK_REPEAT"/>
    <property type="match status" value="2"/>
</dbReference>
<feature type="compositionally biased region" description="Basic and acidic residues" evidence="2">
    <location>
        <begin position="1489"/>
        <end position="1510"/>
    </location>
</feature>
<evidence type="ECO:0000313" key="3">
    <source>
        <dbReference type="EMBL" id="KIX08154.1"/>
    </source>
</evidence>
<dbReference type="SMART" id="SM00248">
    <property type="entry name" value="ANK"/>
    <property type="match status" value="11"/>
</dbReference>
<organism evidence="3 4">
    <name type="scientific">Rhinocladiella mackenziei CBS 650.93</name>
    <dbReference type="NCBI Taxonomy" id="1442369"/>
    <lineage>
        <taxon>Eukaryota</taxon>
        <taxon>Fungi</taxon>
        <taxon>Dikarya</taxon>
        <taxon>Ascomycota</taxon>
        <taxon>Pezizomycotina</taxon>
        <taxon>Eurotiomycetes</taxon>
        <taxon>Chaetothyriomycetidae</taxon>
        <taxon>Chaetothyriales</taxon>
        <taxon>Herpotrichiellaceae</taxon>
        <taxon>Rhinocladiella</taxon>
    </lineage>
</organism>
<dbReference type="OrthoDB" id="3182339at2759"/>
<dbReference type="Proteomes" id="UP000053617">
    <property type="component" value="Unassembled WGS sequence"/>
</dbReference>
<dbReference type="PANTHER" id="PTHR46224">
    <property type="entry name" value="ANKYRIN REPEAT FAMILY PROTEIN"/>
    <property type="match status" value="1"/>
</dbReference>
<dbReference type="STRING" id="1442369.A0A0D2IQF1"/>
<sequence>MVATNTYNLDKLRELERRESLPDFTLPPILARLSESDVPNYASLNDEQEADHLLSLRKGSKKPLIRTKRRLESHTYKNVTEILPGLVQNDGRPGLVQALMRKASNKVENAERRQIQIEQRDALLGSAVRRGNVELVGLLAPTCSQNQRNQALGSAIRRRNEAIITKLLEYGADPNKCKDQFTEACQKGDVAVVSILLRAPIPTHTEILVDALTQAVKSGSLQILTLLTGAVDLANTPDLEAVHEAVRVVRVDLLLRLLLCAKSLNAQKLDGLVKRAFEMSNADAGLRLRIIDALFYAGASGNNSAASFADAVASDLTDFIALFAKHHVSINWEEGKAVVRAARAGRSELLKAVLASGGLAPDNASRAMKALPRHVPAEERKRINEMLLDTGAHGSAIDHELILAVKDSDERAIGMLLRRGASLTRNKGHALIEAIEHEQVGVLRTLLTWSVNTESLQKAFPHLRSAGKAPRLEMTRLLLDAKASGDSVNAALRDAVCDQSADRDPLLIDALIKAGADPSFNDAESIRHAINMNDVKLFMDLTKSATLVSEGVFSSLTAEIVTLENLDARYYMMRRAIEQGARVKSISRALCSELSKDKAEVRMIDLLVNRGSAEVDDDGGRALKLAAVQQDDDILQLVASSHNLSSQTVSKGLCDMLQSENFNDEQKSFRAEILLSKKKSDYISVKAFSTYVKFCTTAFVSGRVWPLRTFEALLQAGADINMASGAVFTSVVDNAAIPLAKAMLACGVLRQEIVDQALLHCVRLPTVDDRSEAIGLLIQYRPSFHGLSDALIEASQLQLTGAARQLLQHGVSINFQDHEAAIQVATSTGNSMLLATFLSFKLSHSSLSAAFQEAITLKDSALRFSSMKAILQAGLRGDIVDQHLIALVRNDLTPIDEIELLLDHEASVHAQNSFSIIFAATSRNRDVLRLLFTRAVLPNTAARCFQACLAAGLVERHEIRVLKFLLEQGEQMGQGVDQALLDQALLKSVENLGTDPSGGLPMVQMLVEKGARADLGNGAVLCRACEIGRVDIVSTLLLSNPGTSSKSRALHYLVKSSVPGMEFCTALDMIMASTSPGNPGGTRSLYETTKPNFVDHQRDFESPIRVLLKGRPGDTHSLMKVIGYGYNVATKFEKDILYWAMSQQNPRIKTDCLQILIQNGANVHSRDPATGDTMILMALRTGRSALVDNLIQNGADVSATNDKGNSPLLLASELGNTAAAERFIATGVNLNDGSLHQAARNLQLSVVKSLLQNGADPNYRSRVHGGRSPLGELCLTAQASGSSYQVMVDTLRELCQGGADFKERIGRKPLICLALDNSDPAPMVEAIMAAYLSKLIDEDFNLYEENDVVYSPTYYVLKGIFRGPAAKSRELVRLLRTYGANRDVYYSLSGPQPPKPQGMPPHIAEKEAIRIAKEEEIAAEEADYRRKVNRLIEEEQRQQSIEQQRHELKLKHHEELGMQSIGQARQLSRVDRERREDEYNHQRLLNDLSRQREQDQLRTRQSERDQDERHRRNLLKIETAAYGERMQIDLDNRKQIDYIERKAIDYKVTAEEGLAEREHRRRIEQLTLAKAVPIGLPMLNPSPSGGGFIEGPK</sequence>
<evidence type="ECO:0000313" key="4">
    <source>
        <dbReference type="Proteomes" id="UP000053617"/>
    </source>
</evidence>
<feature type="region of interest" description="Disordered" evidence="2">
    <location>
        <begin position="1450"/>
        <end position="1512"/>
    </location>
</feature>
<dbReference type="EMBL" id="KN847476">
    <property type="protein sequence ID" value="KIX08154.1"/>
    <property type="molecule type" value="Genomic_DNA"/>
</dbReference>
<dbReference type="VEuPathDB" id="FungiDB:Z518_02810"/>
<keyword evidence="4" id="KW-1185">Reference proteome</keyword>
<dbReference type="HOGENOM" id="CLU_001569_0_0_1"/>
<dbReference type="GeneID" id="25290881"/>
<reference evidence="3 4" key="1">
    <citation type="submission" date="2015-01" db="EMBL/GenBank/DDBJ databases">
        <title>The Genome Sequence of Rhinocladiella mackenzie CBS 650.93.</title>
        <authorList>
            <consortium name="The Broad Institute Genomics Platform"/>
            <person name="Cuomo C."/>
            <person name="de Hoog S."/>
            <person name="Gorbushina A."/>
            <person name="Stielow B."/>
            <person name="Teixiera M."/>
            <person name="Abouelleil A."/>
            <person name="Chapman S.B."/>
            <person name="Priest M."/>
            <person name="Young S.K."/>
            <person name="Wortman J."/>
            <person name="Nusbaum C."/>
            <person name="Birren B."/>
        </authorList>
    </citation>
    <scope>NUCLEOTIDE SEQUENCE [LARGE SCALE GENOMIC DNA]</scope>
    <source>
        <strain evidence="3 4">CBS 650.93</strain>
    </source>
</reference>
<dbReference type="Pfam" id="PF12796">
    <property type="entry name" value="Ank_2"/>
    <property type="match status" value="1"/>
</dbReference>
<dbReference type="InterPro" id="IPR051616">
    <property type="entry name" value="Cul2-RING_E3_ligase_SR"/>
</dbReference>
<gene>
    <name evidence="3" type="ORF">Z518_02810</name>
</gene>
<proteinExistence type="predicted"/>
<dbReference type="InterPro" id="IPR036770">
    <property type="entry name" value="Ankyrin_rpt-contain_sf"/>
</dbReference>
<accession>A0A0D2IQF1</accession>
<feature type="repeat" description="ANK" evidence="1">
    <location>
        <begin position="1230"/>
        <end position="1262"/>
    </location>
</feature>
<protein>
    <submittedName>
        <fullName evidence="3">Uncharacterized protein</fullName>
    </submittedName>
</protein>
<evidence type="ECO:0000256" key="2">
    <source>
        <dbReference type="SAM" id="MobiDB-lite"/>
    </source>
</evidence>
<dbReference type="PANTHER" id="PTHR46224:SF6">
    <property type="entry name" value="ANKYRIN REPEAT FAMILY PROTEIN"/>
    <property type="match status" value="1"/>
</dbReference>
<feature type="compositionally biased region" description="Basic and acidic residues" evidence="2">
    <location>
        <begin position="1468"/>
        <end position="1481"/>
    </location>
</feature>
<dbReference type="InterPro" id="IPR002110">
    <property type="entry name" value="Ankyrin_rpt"/>
</dbReference>
<keyword evidence="1" id="KW-0040">ANK repeat</keyword>
<dbReference type="SUPFAM" id="SSF48403">
    <property type="entry name" value="Ankyrin repeat"/>
    <property type="match status" value="3"/>
</dbReference>
<evidence type="ECO:0000256" key="1">
    <source>
        <dbReference type="PROSITE-ProRule" id="PRU00023"/>
    </source>
</evidence>
<dbReference type="Gene3D" id="1.25.40.20">
    <property type="entry name" value="Ankyrin repeat-containing domain"/>
    <property type="match status" value="5"/>
</dbReference>